<reference evidence="1" key="1">
    <citation type="submission" date="2020-05" db="EMBL/GenBank/DDBJ databases">
        <authorList>
            <person name="Chiriac C."/>
            <person name="Salcher M."/>
            <person name="Ghai R."/>
            <person name="Kavagutti S V."/>
        </authorList>
    </citation>
    <scope>NUCLEOTIDE SEQUENCE</scope>
</reference>
<name>A0A6J5QHR6_9CAUD</name>
<dbReference type="GO" id="GO:0008168">
    <property type="term" value="F:methyltransferase activity"/>
    <property type="evidence" value="ECO:0007669"/>
    <property type="project" value="UniProtKB-KW"/>
</dbReference>
<protein>
    <submittedName>
        <fullName evidence="1">Methyltransferase domain containing protein</fullName>
    </submittedName>
</protein>
<dbReference type="InterPro" id="IPR029063">
    <property type="entry name" value="SAM-dependent_MTases_sf"/>
</dbReference>
<sequence>MSDLLLDLAKYSNTWEGHIEFAKWIVKRWASPNIIDLGVDYGLSTFAFALGNKTADVLGIDCFEGDPQSGFRDTEKLVNDLKEKHSIENIKFIKSYFDAIAPHITPKSVDILHIDGLHTYEAVKHDFETWLPKLADGGVILMHDTRAYKPGFGVSRFFSEIQMPKLNFSDSYGLGVVSTNAGLIEKIYDKFTDKIDYLFLPGKR</sequence>
<dbReference type="Gene3D" id="3.40.50.150">
    <property type="entry name" value="Vaccinia Virus protein VP39"/>
    <property type="match status" value="1"/>
</dbReference>
<keyword evidence="1" id="KW-0808">Transferase</keyword>
<accession>A0A6J5QHR6</accession>
<dbReference type="Pfam" id="PF13578">
    <property type="entry name" value="Methyltransf_24"/>
    <property type="match status" value="1"/>
</dbReference>
<dbReference type="GO" id="GO:0032259">
    <property type="term" value="P:methylation"/>
    <property type="evidence" value="ECO:0007669"/>
    <property type="project" value="UniProtKB-KW"/>
</dbReference>
<keyword evidence="1" id="KW-0489">Methyltransferase</keyword>
<proteinExistence type="predicted"/>
<gene>
    <name evidence="1" type="ORF">UFOVP1071_82</name>
</gene>
<dbReference type="EMBL" id="LR797022">
    <property type="protein sequence ID" value="CAB4181916.1"/>
    <property type="molecule type" value="Genomic_DNA"/>
</dbReference>
<dbReference type="SUPFAM" id="SSF53335">
    <property type="entry name" value="S-adenosyl-L-methionine-dependent methyltransferases"/>
    <property type="match status" value="1"/>
</dbReference>
<organism evidence="1">
    <name type="scientific">uncultured Caudovirales phage</name>
    <dbReference type="NCBI Taxonomy" id="2100421"/>
    <lineage>
        <taxon>Viruses</taxon>
        <taxon>Duplodnaviria</taxon>
        <taxon>Heunggongvirae</taxon>
        <taxon>Uroviricota</taxon>
        <taxon>Caudoviricetes</taxon>
        <taxon>Peduoviridae</taxon>
        <taxon>Maltschvirus</taxon>
        <taxon>Maltschvirus maltsch</taxon>
    </lineage>
</organism>
<evidence type="ECO:0000313" key="1">
    <source>
        <dbReference type="EMBL" id="CAB4181916.1"/>
    </source>
</evidence>